<dbReference type="InterPro" id="IPR029058">
    <property type="entry name" value="AB_hydrolase_fold"/>
</dbReference>
<dbReference type="Proteomes" id="UP000019666">
    <property type="component" value="Unassembled WGS sequence"/>
</dbReference>
<dbReference type="Pfam" id="PF00561">
    <property type="entry name" value="Abhydrolase_1"/>
    <property type="match status" value="1"/>
</dbReference>
<dbReference type="PRINTS" id="PR00412">
    <property type="entry name" value="EPOXHYDRLASE"/>
</dbReference>
<dbReference type="GO" id="GO:0016020">
    <property type="term" value="C:membrane"/>
    <property type="evidence" value="ECO:0007669"/>
    <property type="project" value="TreeGrafter"/>
</dbReference>
<gene>
    <name evidence="2" type="ORF">Rumeso_02529</name>
</gene>
<evidence type="ECO:0000259" key="1">
    <source>
        <dbReference type="Pfam" id="PF00561"/>
    </source>
</evidence>
<reference evidence="2 3" key="1">
    <citation type="submission" date="2013-02" db="EMBL/GenBank/DDBJ databases">
        <authorList>
            <person name="Fiebig A."/>
            <person name="Goeker M."/>
            <person name="Klenk H.-P.P."/>
        </authorList>
    </citation>
    <scope>NUCLEOTIDE SEQUENCE [LARGE SCALE GENOMIC DNA]</scope>
    <source>
        <strain evidence="2 3">DSM 19309</strain>
    </source>
</reference>
<dbReference type="PATRIC" id="fig|442562.3.peg.2492"/>
<dbReference type="InterPro" id="IPR000639">
    <property type="entry name" value="Epox_hydrolase-like"/>
</dbReference>
<dbReference type="HOGENOM" id="CLU_020336_13_0_5"/>
<dbReference type="InterPro" id="IPR000073">
    <property type="entry name" value="AB_hydrolase_1"/>
</dbReference>
<dbReference type="GO" id="GO:0003824">
    <property type="term" value="F:catalytic activity"/>
    <property type="evidence" value="ECO:0007669"/>
    <property type="project" value="InterPro"/>
</dbReference>
<proteinExistence type="predicted"/>
<dbReference type="EMBL" id="AOSK01000064">
    <property type="protein sequence ID" value="EYD75911.1"/>
    <property type="molecule type" value="Genomic_DNA"/>
</dbReference>
<dbReference type="InterPro" id="IPR050266">
    <property type="entry name" value="AB_hydrolase_sf"/>
</dbReference>
<dbReference type="Gene3D" id="3.40.50.1820">
    <property type="entry name" value="alpha/beta hydrolase"/>
    <property type="match status" value="1"/>
</dbReference>
<sequence length="317" mass="33240">MRVAGVIELGWFVLLAALLAAASVNTRLLAACAERDYPAGGAFLDVDGVRLHYAEQGGDGPAVVFLHGNPGSLHDFDAVLPLAARQELRAIAFDRPGHGYSERPAGQVDVHEQARLIHDALAQLGVTKPILVAHSWSGALALAYALDHPGEVRGLVLLAPVAYGSQRFGSGLEQATQVPVLGTILAWTVIAPLAGKIVPGILTVAYAPDRVPEDYAAAALAMWMRPGAFLAWAQDMDLLQDELNGMSPSYGSIAAPVQIVLGELDGLVPGDLHGRPLARAIPGAGLTVVPAFGHEVPQLRPDLVMDAVERILEADAG</sequence>
<accession>A0A017HNG4</accession>
<name>A0A017HNG4_9RHOB</name>
<keyword evidence="3" id="KW-1185">Reference proteome</keyword>
<feature type="domain" description="AB hydrolase-1" evidence="1">
    <location>
        <begin position="61"/>
        <end position="295"/>
    </location>
</feature>
<evidence type="ECO:0000313" key="2">
    <source>
        <dbReference type="EMBL" id="EYD75911.1"/>
    </source>
</evidence>
<evidence type="ECO:0000313" key="3">
    <source>
        <dbReference type="Proteomes" id="UP000019666"/>
    </source>
</evidence>
<dbReference type="SUPFAM" id="SSF53474">
    <property type="entry name" value="alpha/beta-Hydrolases"/>
    <property type="match status" value="1"/>
</dbReference>
<dbReference type="PANTHER" id="PTHR43798">
    <property type="entry name" value="MONOACYLGLYCEROL LIPASE"/>
    <property type="match status" value="1"/>
</dbReference>
<dbReference type="PRINTS" id="PR00111">
    <property type="entry name" value="ABHYDROLASE"/>
</dbReference>
<comment type="caution">
    <text evidence="2">The sequence shown here is derived from an EMBL/GenBank/DDBJ whole genome shotgun (WGS) entry which is preliminary data.</text>
</comment>
<protein>
    <recommendedName>
        <fullName evidence="1">AB hydrolase-1 domain-containing protein</fullName>
    </recommendedName>
</protein>
<dbReference type="AlphaFoldDB" id="A0A017HNG4"/>
<dbReference type="PANTHER" id="PTHR43798:SF33">
    <property type="entry name" value="HYDROLASE, PUTATIVE (AFU_ORTHOLOGUE AFUA_2G14860)-RELATED"/>
    <property type="match status" value="1"/>
</dbReference>
<dbReference type="RefSeq" id="WP_169791153.1">
    <property type="nucleotide sequence ID" value="NZ_KK088569.1"/>
</dbReference>
<organism evidence="2 3">
    <name type="scientific">Rubellimicrobium mesophilum DSM 19309</name>
    <dbReference type="NCBI Taxonomy" id="442562"/>
    <lineage>
        <taxon>Bacteria</taxon>
        <taxon>Pseudomonadati</taxon>
        <taxon>Pseudomonadota</taxon>
        <taxon>Alphaproteobacteria</taxon>
        <taxon>Rhodobacterales</taxon>
        <taxon>Roseobacteraceae</taxon>
        <taxon>Rubellimicrobium</taxon>
    </lineage>
</organism>
<dbReference type="STRING" id="442562.Rumeso_02529"/>